<evidence type="ECO:0000256" key="2">
    <source>
        <dbReference type="SAM" id="MobiDB-lite"/>
    </source>
</evidence>
<dbReference type="InterPro" id="IPR013783">
    <property type="entry name" value="Ig-like_fold"/>
</dbReference>
<dbReference type="Proteomes" id="UP000288805">
    <property type="component" value="Unassembled WGS sequence"/>
</dbReference>
<feature type="region of interest" description="Disordered" evidence="2">
    <location>
        <begin position="1"/>
        <end position="44"/>
    </location>
</feature>
<name>A0A438BPV3_VITVI</name>
<reference evidence="3 4" key="1">
    <citation type="journal article" date="2018" name="PLoS Genet.">
        <title>Population sequencing reveals clonal diversity and ancestral inbreeding in the grapevine cultivar Chardonnay.</title>
        <authorList>
            <person name="Roach M.J."/>
            <person name="Johnson D.L."/>
            <person name="Bohlmann J."/>
            <person name="van Vuuren H.J."/>
            <person name="Jones S.J."/>
            <person name="Pretorius I.S."/>
            <person name="Schmidt S.A."/>
            <person name="Borneman A.R."/>
        </authorList>
    </citation>
    <scope>NUCLEOTIDE SEQUENCE [LARGE SCALE GENOMIC DNA]</scope>
    <source>
        <strain evidence="4">cv. Chardonnay</strain>
        <tissue evidence="3">Leaf</tissue>
    </source>
</reference>
<comment type="caution">
    <text evidence="3">The sequence shown here is derived from an EMBL/GenBank/DDBJ whole genome shotgun (WGS) entry which is preliminary data.</text>
</comment>
<feature type="region of interest" description="Disordered" evidence="2">
    <location>
        <begin position="198"/>
        <end position="218"/>
    </location>
</feature>
<dbReference type="CDD" id="cd02859">
    <property type="entry name" value="E_set_AMPKbeta_like_N"/>
    <property type="match status" value="1"/>
</dbReference>
<dbReference type="EMBL" id="QGNW01002670">
    <property type="protein sequence ID" value="RVW12997.1"/>
    <property type="molecule type" value="Genomic_DNA"/>
</dbReference>
<feature type="compositionally biased region" description="Basic residues" evidence="2">
    <location>
        <begin position="31"/>
        <end position="40"/>
    </location>
</feature>
<proteinExistence type="predicted"/>
<evidence type="ECO:0000256" key="1">
    <source>
        <dbReference type="SAM" id="Coils"/>
    </source>
</evidence>
<dbReference type="PANTHER" id="PTHR47434:SF2">
    <property type="entry name" value="PROTEIN PTST HOMOLOG 3, CHLOROPLASTIC"/>
    <property type="match status" value="1"/>
</dbReference>
<evidence type="ECO:0000313" key="4">
    <source>
        <dbReference type="Proteomes" id="UP000288805"/>
    </source>
</evidence>
<dbReference type="PANTHER" id="PTHR47434">
    <property type="entry name" value="PROTEIN PTST HOMOLOG 3, CHLOROPLASTIC"/>
    <property type="match status" value="1"/>
</dbReference>
<accession>A0A438BPV3</accession>
<gene>
    <name evidence="3" type="primary">PTST_4</name>
    <name evidence="3" type="ORF">CK203_095217</name>
</gene>
<dbReference type="Gene3D" id="2.60.40.10">
    <property type="entry name" value="Immunoglobulins"/>
    <property type="match status" value="1"/>
</dbReference>
<evidence type="ECO:0000313" key="3">
    <source>
        <dbReference type="EMBL" id="RVW12997.1"/>
    </source>
</evidence>
<feature type="coiled-coil region" evidence="1">
    <location>
        <begin position="117"/>
        <end position="144"/>
    </location>
</feature>
<organism evidence="3 4">
    <name type="scientific">Vitis vinifera</name>
    <name type="common">Grape</name>
    <dbReference type="NCBI Taxonomy" id="29760"/>
    <lineage>
        <taxon>Eukaryota</taxon>
        <taxon>Viridiplantae</taxon>
        <taxon>Streptophyta</taxon>
        <taxon>Embryophyta</taxon>
        <taxon>Tracheophyta</taxon>
        <taxon>Spermatophyta</taxon>
        <taxon>Magnoliopsida</taxon>
        <taxon>eudicotyledons</taxon>
        <taxon>Gunneridae</taxon>
        <taxon>Pentapetalae</taxon>
        <taxon>rosids</taxon>
        <taxon>Vitales</taxon>
        <taxon>Vitaceae</taxon>
        <taxon>Viteae</taxon>
        <taxon>Vitis</taxon>
    </lineage>
</organism>
<feature type="compositionally biased region" description="Polar residues" evidence="2">
    <location>
        <begin position="10"/>
        <end position="19"/>
    </location>
</feature>
<protein>
    <submittedName>
        <fullName evidence="3">Protein PTST-like 3, chloroplastic</fullName>
    </submittedName>
</protein>
<dbReference type="AlphaFoldDB" id="A0A438BPV3"/>
<sequence>MERKPCQMWSEWQESQKQNKGGDAGLGGGCRRARRPRRRRTSLEMCRTWPESEPRAVTRRRVGDSPTGKIGAWGRVRLRLPVGFPLACRSASGGSEYVVGARKRGRRKNSPERVAGVHQKELELSQLKKQIEKEKLALTILQTKAETEISKAQKIVLEKDAELNAAEESLSGLKEVQIQYSGDGEIVEVAGSFNGWHHRIKMDPQPSSSSKEPVGSRF</sequence>
<keyword evidence="1" id="KW-0175">Coiled coil</keyword>